<dbReference type="GO" id="GO:0006383">
    <property type="term" value="P:transcription by RNA polymerase III"/>
    <property type="evidence" value="ECO:0007669"/>
    <property type="project" value="InterPro"/>
</dbReference>
<sequence length="214" mass="25058">MAGRGRGRGRGGGGGFSTFAPQLPFALFPEDVSLPQVKIEDEDVNMRKLLTWSGKLQRYWKASPYFLEERTSKKSQTMHIARFSDKNNINFTRDSLSQVLMFNEFPEELVKGAAKRRARKKKFRWKPESEVKTLDFFEQQENMNQGKEDNDENEKKDGEEDEDENAEEEDDEDISDDDYNQNEYFDDDEDDYNDVEDGDAYFETLRFAFQFSVP</sequence>
<organism evidence="5 6">
    <name type="scientific">Clitoria ternatea</name>
    <name type="common">Butterfly pea</name>
    <dbReference type="NCBI Taxonomy" id="43366"/>
    <lineage>
        <taxon>Eukaryota</taxon>
        <taxon>Viridiplantae</taxon>
        <taxon>Streptophyta</taxon>
        <taxon>Embryophyta</taxon>
        <taxon>Tracheophyta</taxon>
        <taxon>Spermatophyta</taxon>
        <taxon>Magnoliopsida</taxon>
        <taxon>eudicotyledons</taxon>
        <taxon>Gunneridae</taxon>
        <taxon>Pentapetalae</taxon>
        <taxon>rosids</taxon>
        <taxon>fabids</taxon>
        <taxon>Fabales</taxon>
        <taxon>Fabaceae</taxon>
        <taxon>Papilionoideae</taxon>
        <taxon>50 kb inversion clade</taxon>
        <taxon>NPAAA clade</taxon>
        <taxon>indigoferoid/millettioid clade</taxon>
        <taxon>Phaseoleae</taxon>
        <taxon>Clitoria</taxon>
    </lineage>
</organism>
<comment type="similarity">
    <text evidence="2">Belongs to the eukaryotic RPC7 RNA polymerase subunit family.</text>
</comment>
<comment type="caution">
    <text evidence="5">The sequence shown here is derived from an EMBL/GenBank/DDBJ whole genome shotgun (WGS) entry which is preliminary data.</text>
</comment>
<dbReference type="PANTHER" id="PTHR15367:SF2">
    <property type="entry name" value="DNA-DIRECTED RNA POLYMERASE III SUBUNIT"/>
    <property type="match status" value="1"/>
</dbReference>
<evidence type="ECO:0000313" key="6">
    <source>
        <dbReference type="Proteomes" id="UP001359559"/>
    </source>
</evidence>
<dbReference type="Pfam" id="PF11705">
    <property type="entry name" value="RNA_pol_3_Rpc31"/>
    <property type="match status" value="1"/>
</dbReference>
<evidence type="ECO:0000256" key="3">
    <source>
        <dbReference type="ARBA" id="ARBA00023242"/>
    </source>
</evidence>
<keyword evidence="6" id="KW-1185">Reference proteome</keyword>
<dbReference type="GO" id="GO:0005666">
    <property type="term" value="C:RNA polymerase III complex"/>
    <property type="evidence" value="ECO:0007669"/>
    <property type="project" value="TreeGrafter"/>
</dbReference>
<evidence type="ECO:0000256" key="1">
    <source>
        <dbReference type="ARBA" id="ARBA00004123"/>
    </source>
</evidence>
<dbReference type="PANTHER" id="PTHR15367">
    <property type="entry name" value="DNA-DIRECTED RNA POLYMERASE III"/>
    <property type="match status" value="1"/>
</dbReference>
<comment type="subcellular location">
    <subcellularLocation>
        <location evidence="1">Nucleus</location>
    </subcellularLocation>
</comment>
<dbReference type="EMBL" id="JAYKXN010000003">
    <property type="protein sequence ID" value="KAK7302834.1"/>
    <property type="molecule type" value="Genomic_DNA"/>
</dbReference>
<name>A0AAN9JR84_CLITE</name>
<dbReference type="InterPro" id="IPR024661">
    <property type="entry name" value="RNA_pol_III_Rpc31"/>
</dbReference>
<dbReference type="Proteomes" id="UP001359559">
    <property type="component" value="Unassembled WGS sequence"/>
</dbReference>
<keyword evidence="3" id="KW-0539">Nucleus</keyword>
<gene>
    <name evidence="5" type="ORF">RJT34_13731</name>
</gene>
<protein>
    <recommendedName>
        <fullName evidence="7">DNA-directed RNA polymerase III subunit</fullName>
    </recommendedName>
</protein>
<accession>A0AAN9JR84</accession>
<evidence type="ECO:0000313" key="5">
    <source>
        <dbReference type="EMBL" id="KAK7302834.1"/>
    </source>
</evidence>
<reference evidence="5 6" key="1">
    <citation type="submission" date="2024-01" db="EMBL/GenBank/DDBJ databases">
        <title>The genomes of 5 underutilized Papilionoideae crops provide insights into root nodulation and disease resistance.</title>
        <authorList>
            <person name="Yuan L."/>
        </authorList>
    </citation>
    <scope>NUCLEOTIDE SEQUENCE [LARGE SCALE GENOMIC DNA]</scope>
    <source>
        <strain evidence="5">LY-2023</strain>
        <tissue evidence="5">Leaf</tissue>
    </source>
</reference>
<evidence type="ECO:0000256" key="4">
    <source>
        <dbReference type="SAM" id="MobiDB-lite"/>
    </source>
</evidence>
<feature type="compositionally biased region" description="Acidic residues" evidence="4">
    <location>
        <begin position="159"/>
        <end position="197"/>
    </location>
</feature>
<evidence type="ECO:0000256" key="2">
    <source>
        <dbReference type="ARBA" id="ARBA00008352"/>
    </source>
</evidence>
<evidence type="ECO:0008006" key="7">
    <source>
        <dbReference type="Google" id="ProtNLM"/>
    </source>
</evidence>
<feature type="region of interest" description="Disordered" evidence="4">
    <location>
        <begin position="134"/>
        <end position="197"/>
    </location>
</feature>
<proteinExistence type="inferred from homology"/>
<dbReference type="AlphaFoldDB" id="A0AAN9JR84"/>